<accession>A0A5B8VAT7</accession>
<gene>
    <name evidence="2" type="ORF">FRZ67_13405</name>
</gene>
<feature type="chain" id="PRO_5022687619" evidence="1">
    <location>
        <begin position="20"/>
        <end position="110"/>
    </location>
</feature>
<dbReference type="KEGG" id="pgin:FRZ67_13405"/>
<dbReference type="AlphaFoldDB" id="A0A5B8VAT7"/>
<dbReference type="RefSeq" id="WP_147190058.1">
    <property type="nucleotide sequence ID" value="NZ_CP042435.1"/>
</dbReference>
<evidence type="ECO:0000313" key="2">
    <source>
        <dbReference type="EMBL" id="QEC68245.1"/>
    </source>
</evidence>
<reference evidence="2 3" key="1">
    <citation type="journal article" date="2016" name="Int. J. Syst. Evol. Microbiol.">
        <title>Panacibacter ginsenosidivorans gen. nov., sp. nov., with ginsenoside converting activity isolated from soil of a ginseng field.</title>
        <authorList>
            <person name="Siddiqi M.Z."/>
            <person name="Muhammad Shafi S."/>
            <person name="Choi K.D."/>
            <person name="Im W.T."/>
        </authorList>
    </citation>
    <scope>NUCLEOTIDE SEQUENCE [LARGE SCALE GENOMIC DNA]</scope>
    <source>
        <strain evidence="2 3">Gsoil1550</strain>
    </source>
</reference>
<feature type="signal peptide" evidence="1">
    <location>
        <begin position="1"/>
        <end position="19"/>
    </location>
</feature>
<proteinExistence type="predicted"/>
<dbReference type="EMBL" id="CP042435">
    <property type="protein sequence ID" value="QEC68245.1"/>
    <property type="molecule type" value="Genomic_DNA"/>
</dbReference>
<sequence>MKPILISIALIFVAYHAIAQGDSTNKKIAVKDSLHSSVNIFMGKSSALSNGYYIHFPSDTMQDYKRMPLFFYDNTYQGSSSTGLWNTAGSLLISFLAEKTRHQYFYLPPK</sequence>
<organism evidence="2 3">
    <name type="scientific">Panacibacter ginsenosidivorans</name>
    <dbReference type="NCBI Taxonomy" id="1813871"/>
    <lineage>
        <taxon>Bacteria</taxon>
        <taxon>Pseudomonadati</taxon>
        <taxon>Bacteroidota</taxon>
        <taxon>Chitinophagia</taxon>
        <taxon>Chitinophagales</taxon>
        <taxon>Chitinophagaceae</taxon>
        <taxon>Panacibacter</taxon>
    </lineage>
</organism>
<dbReference type="Proteomes" id="UP000321533">
    <property type="component" value="Chromosome"/>
</dbReference>
<keyword evidence="1" id="KW-0732">Signal</keyword>
<keyword evidence="3" id="KW-1185">Reference proteome</keyword>
<name>A0A5B8VAT7_9BACT</name>
<evidence type="ECO:0000313" key="3">
    <source>
        <dbReference type="Proteomes" id="UP000321533"/>
    </source>
</evidence>
<evidence type="ECO:0000256" key="1">
    <source>
        <dbReference type="SAM" id="SignalP"/>
    </source>
</evidence>
<protein>
    <submittedName>
        <fullName evidence="2">Uncharacterized protein</fullName>
    </submittedName>
</protein>